<evidence type="ECO:0000313" key="2">
    <source>
        <dbReference type="EMBL" id="EKF38048.1"/>
    </source>
</evidence>
<evidence type="ECO:0000313" key="3">
    <source>
        <dbReference type="Proteomes" id="UP000007350"/>
    </source>
</evidence>
<organism evidence="2 3">
    <name type="scientific">Trypanosoma cruzi marinkellei</name>
    <dbReference type="NCBI Taxonomy" id="85056"/>
    <lineage>
        <taxon>Eukaryota</taxon>
        <taxon>Discoba</taxon>
        <taxon>Euglenozoa</taxon>
        <taxon>Kinetoplastea</taxon>
        <taxon>Metakinetoplastina</taxon>
        <taxon>Trypanosomatida</taxon>
        <taxon>Trypanosomatidae</taxon>
        <taxon>Trypanosoma</taxon>
        <taxon>Schizotrypanum</taxon>
    </lineage>
</organism>
<dbReference type="InterPro" id="IPR055239">
    <property type="entry name" value="TS_C"/>
</dbReference>
<evidence type="ECO:0000259" key="1">
    <source>
        <dbReference type="Pfam" id="PF22925"/>
    </source>
</evidence>
<dbReference type="InterPro" id="IPR008377">
    <property type="entry name" value="Sialidase_trypan"/>
</dbReference>
<dbReference type="Pfam" id="PF22925">
    <property type="entry name" value="TS_C"/>
    <property type="match status" value="1"/>
</dbReference>
<sequence>MPLMAASLWDGEGEHAMGLSCTADNMWEAAFNGTTTESRAWEPKQEYQVSPMFHENKGFVYIDGQSLGEEEVLLTGERPHAVFGLCFGACDAQEAHVTVTNVLLYSRPLNSTEMRAVDGKVPILREGLKSQWEGVSQPIAPAGSAVLDPGETPAVPAGRAEVTFGLHAVEGVNGSGAEKRSVFITGSIPADASAVSLTTAWHGLLPPLFPLGLWGFAAL</sequence>
<name>K2MS00_TRYCR</name>
<keyword evidence="3" id="KW-1185">Reference proteome</keyword>
<dbReference type="AlphaFoldDB" id="K2MS00"/>
<dbReference type="Proteomes" id="UP000007350">
    <property type="component" value="Unassembled WGS sequence"/>
</dbReference>
<dbReference type="EMBL" id="AHKC01007693">
    <property type="protein sequence ID" value="EKF38048.1"/>
    <property type="molecule type" value="Genomic_DNA"/>
</dbReference>
<dbReference type="InterPro" id="IPR013320">
    <property type="entry name" value="ConA-like_dom_sf"/>
</dbReference>
<dbReference type="Gene3D" id="2.60.120.200">
    <property type="match status" value="1"/>
</dbReference>
<gene>
    <name evidence="2" type="ORF">MOQ_001746</name>
</gene>
<feature type="domain" description="Trans-sialidase C-terminal" evidence="1">
    <location>
        <begin position="1"/>
        <end position="111"/>
    </location>
</feature>
<proteinExistence type="predicted"/>
<dbReference type="SUPFAM" id="SSF49899">
    <property type="entry name" value="Concanavalin A-like lectins/glucanases"/>
    <property type="match status" value="1"/>
</dbReference>
<protein>
    <submittedName>
        <fullName evidence="2">Trans-sialidase, putative</fullName>
    </submittedName>
</protein>
<comment type="caution">
    <text evidence="2">The sequence shown here is derived from an EMBL/GenBank/DDBJ whole genome shotgun (WGS) entry which is preliminary data.</text>
</comment>
<reference evidence="2 3" key="1">
    <citation type="journal article" date="2012" name="BMC Genomics">
        <title>Comparative genomic analysis of human infective Trypanosoma cruzi lineages with the bat-restricted subspecies T. cruzi marinkellei.</title>
        <authorList>
            <person name="Franzen O."/>
            <person name="Talavera-Lopez C."/>
            <person name="Ochaya S."/>
            <person name="Butler C.E."/>
            <person name="Messenger L.A."/>
            <person name="Lewis M.D."/>
            <person name="Llewellyn M.S."/>
            <person name="Marinkelle C.J."/>
            <person name="Tyler K.M."/>
            <person name="Miles M.A."/>
            <person name="Andersson B."/>
        </authorList>
    </citation>
    <scope>NUCLEOTIDE SEQUENCE [LARGE SCALE GENOMIC DNA]</scope>
    <source>
        <strain evidence="2 3">B7</strain>
    </source>
</reference>
<accession>K2MS00</accession>
<dbReference type="GO" id="GO:0004308">
    <property type="term" value="F:exo-alpha-sialidase activity"/>
    <property type="evidence" value="ECO:0007669"/>
    <property type="project" value="InterPro"/>
</dbReference>
<dbReference type="PRINTS" id="PR01803">
    <property type="entry name" value="TCSIALIDASE"/>
</dbReference>